<protein>
    <recommendedName>
        <fullName evidence="2">7TM GPCR serpentine receptor class x (Srx) domain-containing protein</fullName>
    </recommendedName>
</protein>
<evidence type="ECO:0000313" key="3">
    <source>
        <dbReference type="EMBL" id="TKR88289.1"/>
    </source>
</evidence>
<gene>
    <name evidence="3" type="ORF">L596_012554</name>
</gene>
<dbReference type="PANTHER" id="PTHR23017:SF24">
    <property type="entry name" value="7TM GPCR SERPENTINE RECEPTOR CLASS X (SRX) DOMAIN-CONTAINING PROTEIN-RELATED"/>
    <property type="match status" value="1"/>
</dbReference>
<comment type="caution">
    <text evidence="3">The sequence shown here is derived from an EMBL/GenBank/DDBJ whole genome shotgun (WGS) entry which is preliminary data.</text>
</comment>
<dbReference type="EMBL" id="AZBU02000003">
    <property type="protein sequence ID" value="TKR88289.1"/>
    <property type="molecule type" value="Genomic_DNA"/>
</dbReference>
<proteinExistence type="predicted"/>
<dbReference type="OrthoDB" id="5950740at2759"/>
<feature type="transmembrane region" description="Helical" evidence="1">
    <location>
        <begin position="125"/>
        <end position="145"/>
    </location>
</feature>
<accession>A0A4U5NXG1</accession>
<feature type="transmembrane region" description="Helical" evidence="1">
    <location>
        <begin position="55"/>
        <end position="73"/>
    </location>
</feature>
<evidence type="ECO:0000259" key="2">
    <source>
        <dbReference type="Pfam" id="PF10328"/>
    </source>
</evidence>
<name>A0A4U5NXG1_STECR</name>
<keyword evidence="4" id="KW-1185">Reference proteome</keyword>
<evidence type="ECO:0000313" key="4">
    <source>
        <dbReference type="Proteomes" id="UP000298663"/>
    </source>
</evidence>
<dbReference type="PANTHER" id="PTHR23017">
    <property type="entry name" value="SERPENTINE RECEPTOR, CLASS X"/>
    <property type="match status" value="1"/>
</dbReference>
<feature type="transmembrane region" description="Helical" evidence="1">
    <location>
        <begin position="12"/>
        <end position="34"/>
    </location>
</feature>
<feature type="domain" description="7TM GPCR serpentine receptor class x (Srx)" evidence="2">
    <location>
        <begin position="22"/>
        <end position="209"/>
    </location>
</feature>
<sequence length="227" mass="25247">MRSYLFIRENPLFTSCAITVGGLCGTVIHGFILYKVIYGKVFGRSFGCIWISRGLAYLMTGIMFGFILGPGILLGINEVILTAAIEIAIVCAIQSLLSNLLIAVNRCLLITVPFTFKNVFARRNTLIMIVVTWLFTVGSLSPGYFMSDCLPPIDANGTDHEFFTMTPSLSCEYLRQTCIFTIVALSVTATLASDFFAIYKLCVVCKVRHLTLQIKHESFRLKTESHQ</sequence>
<evidence type="ECO:0000256" key="1">
    <source>
        <dbReference type="SAM" id="Phobius"/>
    </source>
</evidence>
<reference evidence="3 4" key="2">
    <citation type="journal article" date="2019" name="G3 (Bethesda)">
        <title>Hybrid Assembly of the Genome of the Entomopathogenic Nematode Steinernema carpocapsae Identifies the X-Chromosome.</title>
        <authorList>
            <person name="Serra L."/>
            <person name="Macchietto M."/>
            <person name="Macias-Munoz A."/>
            <person name="McGill C.J."/>
            <person name="Rodriguez I.M."/>
            <person name="Rodriguez B."/>
            <person name="Murad R."/>
            <person name="Mortazavi A."/>
        </authorList>
    </citation>
    <scope>NUCLEOTIDE SEQUENCE [LARGE SCALE GENOMIC DNA]</scope>
    <source>
        <strain evidence="3 4">ALL</strain>
    </source>
</reference>
<feature type="transmembrane region" description="Helical" evidence="1">
    <location>
        <begin position="79"/>
        <end position="104"/>
    </location>
</feature>
<dbReference type="Pfam" id="PF10328">
    <property type="entry name" value="7TM_GPCR_Srx"/>
    <property type="match status" value="1"/>
</dbReference>
<keyword evidence="1" id="KW-0472">Membrane</keyword>
<feature type="transmembrane region" description="Helical" evidence="1">
    <location>
        <begin position="173"/>
        <end position="199"/>
    </location>
</feature>
<dbReference type="SUPFAM" id="SSF81321">
    <property type="entry name" value="Family A G protein-coupled receptor-like"/>
    <property type="match status" value="1"/>
</dbReference>
<dbReference type="Gene3D" id="1.20.1070.10">
    <property type="entry name" value="Rhodopsin 7-helix transmembrane proteins"/>
    <property type="match status" value="1"/>
</dbReference>
<reference evidence="3 4" key="1">
    <citation type="journal article" date="2015" name="Genome Biol.">
        <title>Comparative genomics of Steinernema reveals deeply conserved gene regulatory networks.</title>
        <authorList>
            <person name="Dillman A.R."/>
            <person name="Macchietto M."/>
            <person name="Porter C.F."/>
            <person name="Rogers A."/>
            <person name="Williams B."/>
            <person name="Antoshechkin I."/>
            <person name="Lee M.M."/>
            <person name="Goodwin Z."/>
            <person name="Lu X."/>
            <person name="Lewis E.E."/>
            <person name="Goodrich-Blair H."/>
            <person name="Stock S.P."/>
            <person name="Adams B.J."/>
            <person name="Sternberg P.W."/>
            <person name="Mortazavi A."/>
        </authorList>
    </citation>
    <scope>NUCLEOTIDE SEQUENCE [LARGE SCALE GENOMIC DNA]</scope>
    <source>
        <strain evidence="3 4">ALL</strain>
    </source>
</reference>
<organism evidence="3 4">
    <name type="scientific">Steinernema carpocapsae</name>
    <name type="common">Entomopathogenic nematode</name>
    <dbReference type="NCBI Taxonomy" id="34508"/>
    <lineage>
        <taxon>Eukaryota</taxon>
        <taxon>Metazoa</taxon>
        <taxon>Ecdysozoa</taxon>
        <taxon>Nematoda</taxon>
        <taxon>Chromadorea</taxon>
        <taxon>Rhabditida</taxon>
        <taxon>Tylenchina</taxon>
        <taxon>Panagrolaimomorpha</taxon>
        <taxon>Strongyloidoidea</taxon>
        <taxon>Steinernematidae</taxon>
        <taxon>Steinernema</taxon>
    </lineage>
</organism>
<keyword evidence="1" id="KW-1133">Transmembrane helix</keyword>
<keyword evidence="1" id="KW-0812">Transmembrane</keyword>
<dbReference type="InterPro" id="IPR019430">
    <property type="entry name" value="7TM_GPCR_serpentine_rcpt_Srx"/>
</dbReference>
<dbReference type="AlphaFoldDB" id="A0A4U5NXG1"/>
<dbReference type="Proteomes" id="UP000298663">
    <property type="component" value="Unassembled WGS sequence"/>
</dbReference>